<dbReference type="InterPro" id="IPR020825">
    <property type="entry name" value="Phe-tRNA_synthase-like_B3/B4"/>
</dbReference>
<dbReference type="Gene3D" id="3.50.40.10">
    <property type="entry name" value="Phenylalanyl-trna Synthetase, Chain B, domain 3"/>
    <property type="match status" value="1"/>
</dbReference>
<evidence type="ECO:0000313" key="2">
    <source>
        <dbReference type="EMBL" id="EJW96072.1"/>
    </source>
</evidence>
<protein>
    <submittedName>
        <fullName evidence="2">Phenylalanyl-tRNA synthetase, beta subunit</fullName>
    </submittedName>
</protein>
<dbReference type="GO" id="GO:0003723">
    <property type="term" value="F:RNA binding"/>
    <property type="evidence" value="ECO:0007669"/>
    <property type="project" value="InterPro"/>
</dbReference>
<keyword evidence="2" id="KW-0030">Aminoacyl-tRNA synthetase</keyword>
<accession>J9G2Q7</accession>
<dbReference type="AlphaFoldDB" id="J9G2Q7"/>
<proteinExistence type="predicted"/>
<keyword evidence="2" id="KW-0436">Ligase</keyword>
<reference evidence="2" key="1">
    <citation type="journal article" date="2012" name="PLoS ONE">
        <title>Gene sets for utilization of primary and secondary nutrition supplies in the distal gut of endangered iberian lynx.</title>
        <authorList>
            <person name="Alcaide M."/>
            <person name="Messina E."/>
            <person name="Richter M."/>
            <person name="Bargiela R."/>
            <person name="Peplies J."/>
            <person name="Huws S.A."/>
            <person name="Newbold C.J."/>
            <person name="Golyshin P.N."/>
            <person name="Simon M.A."/>
            <person name="Lopez G."/>
            <person name="Yakimov M.M."/>
            <person name="Ferrer M."/>
        </authorList>
    </citation>
    <scope>NUCLEOTIDE SEQUENCE</scope>
</reference>
<feature type="domain" description="B3/B4 tRNA-binding" evidence="1">
    <location>
        <begin position="1"/>
        <end position="42"/>
    </location>
</feature>
<organism evidence="2">
    <name type="scientific">gut metagenome</name>
    <dbReference type="NCBI Taxonomy" id="749906"/>
    <lineage>
        <taxon>unclassified sequences</taxon>
        <taxon>metagenomes</taxon>
        <taxon>organismal metagenomes</taxon>
    </lineage>
</organism>
<dbReference type="Pfam" id="PF03483">
    <property type="entry name" value="B3_4"/>
    <property type="match status" value="1"/>
</dbReference>
<comment type="caution">
    <text evidence="2">The sequence shown here is derived from an EMBL/GenBank/DDBJ whole genome shotgun (WGS) entry which is preliminary data.</text>
</comment>
<sequence>IRNTARRLNLNTESSIRYQKGIEPLAAKKAIDRAVDLLIEYADAKDFEQTVEYGSDNYQERTITCTVEQLNHRLGTDFAKEEIVDVFARLNLEPVVQDSTITLKCHPIVKI</sequence>
<gene>
    <name evidence="2" type="ORF">EVA_15819</name>
</gene>
<dbReference type="EMBL" id="AMCI01005479">
    <property type="protein sequence ID" value="EJW96072.1"/>
    <property type="molecule type" value="Genomic_DNA"/>
</dbReference>
<evidence type="ECO:0000259" key="1">
    <source>
        <dbReference type="Pfam" id="PF03483"/>
    </source>
</evidence>
<dbReference type="SUPFAM" id="SSF56037">
    <property type="entry name" value="PheT/TilS domain"/>
    <property type="match status" value="1"/>
</dbReference>
<feature type="non-terminal residue" evidence="2">
    <location>
        <position position="1"/>
    </location>
</feature>
<dbReference type="InterPro" id="IPR005146">
    <property type="entry name" value="B3/B4_tRNA-bd"/>
</dbReference>
<dbReference type="GO" id="GO:0004826">
    <property type="term" value="F:phenylalanine-tRNA ligase activity"/>
    <property type="evidence" value="ECO:0007669"/>
    <property type="project" value="InterPro"/>
</dbReference>
<name>J9G2Q7_9ZZZZ</name>